<accession>A0A4C1YTK2</accession>
<dbReference type="EMBL" id="BGZK01001365">
    <property type="protein sequence ID" value="GBP78303.1"/>
    <property type="molecule type" value="Genomic_DNA"/>
</dbReference>
<evidence type="ECO:0008006" key="3">
    <source>
        <dbReference type="Google" id="ProtNLM"/>
    </source>
</evidence>
<reference evidence="1 2" key="1">
    <citation type="journal article" date="2019" name="Commun. Biol.">
        <title>The bagworm genome reveals a unique fibroin gene that provides high tensile strength.</title>
        <authorList>
            <person name="Kono N."/>
            <person name="Nakamura H."/>
            <person name="Ohtoshi R."/>
            <person name="Tomita M."/>
            <person name="Numata K."/>
            <person name="Arakawa K."/>
        </authorList>
    </citation>
    <scope>NUCLEOTIDE SEQUENCE [LARGE SCALE GENOMIC DNA]</scope>
</reference>
<protein>
    <recommendedName>
        <fullName evidence="3">Mos1 transposase HTH domain-containing protein</fullName>
    </recommendedName>
</protein>
<dbReference type="OrthoDB" id="10017160at2759"/>
<dbReference type="Proteomes" id="UP000299102">
    <property type="component" value="Unassembled WGS sequence"/>
</dbReference>
<gene>
    <name evidence="1" type="ORF">EVAR_52357_1</name>
</gene>
<evidence type="ECO:0000313" key="1">
    <source>
        <dbReference type="EMBL" id="GBP78303.1"/>
    </source>
</evidence>
<name>A0A4C1YTK2_EUMVA</name>
<dbReference type="AlphaFoldDB" id="A0A4C1YTK2"/>
<sequence>MEPIVHRSSIITPQMLGLNRDINFYVGGGAGSAGVRRPRAYSATAVIANNWRGRASLCSAAEDHDGTPCQLKPRNQQNLARFLTAFANEASRKTTVYNWFAEYKHGRVNFSIDFSDGRPSTAVNNRNIDAVRRIVTDVVTENVTQRKEGGRLYKKKKFKVRHFMNALMVNNYPKKRPTPFGVVTGY</sequence>
<keyword evidence="2" id="KW-1185">Reference proteome</keyword>
<proteinExistence type="predicted"/>
<evidence type="ECO:0000313" key="2">
    <source>
        <dbReference type="Proteomes" id="UP000299102"/>
    </source>
</evidence>
<organism evidence="1 2">
    <name type="scientific">Eumeta variegata</name>
    <name type="common">Bagworm moth</name>
    <name type="synonym">Eumeta japonica</name>
    <dbReference type="NCBI Taxonomy" id="151549"/>
    <lineage>
        <taxon>Eukaryota</taxon>
        <taxon>Metazoa</taxon>
        <taxon>Ecdysozoa</taxon>
        <taxon>Arthropoda</taxon>
        <taxon>Hexapoda</taxon>
        <taxon>Insecta</taxon>
        <taxon>Pterygota</taxon>
        <taxon>Neoptera</taxon>
        <taxon>Endopterygota</taxon>
        <taxon>Lepidoptera</taxon>
        <taxon>Glossata</taxon>
        <taxon>Ditrysia</taxon>
        <taxon>Tineoidea</taxon>
        <taxon>Psychidae</taxon>
        <taxon>Oiketicinae</taxon>
        <taxon>Eumeta</taxon>
    </lineage>
</organism>
<comment type="caution">
    <text evidence="1">The sequence shown here is derived from an EMBL/GenBank/DDBJ whole genome shotgun (WGS) entry which is preliminary data.</text>
</comment>